<dbReference type="InterPro" id="IPR036250">
    <property type="entry name" value="AcylCo_DH-like_C"/>
</dbReference>
<dbReference type="PROSITE" id="PS00072">
    <property type="entry name" value="ACYL_COA_DH_1"/>
    <property type="match status" value="1"/>
</dbReference>
<dbReference type="FunFam" id="2.40.110.10:FF:000001">
    <property type="entry name" value="Acyl-CoA dehydrogenase, mitochondrial"/>
    <property type="match status" value="1"/>
</dbReference>
<dbReference type="EMBL" id="VIUW01000004">
    <property type="protein sequence ID" value="TWD13766.1"/>
    <property type="molecule type" value="Genomic_DNA"/>
</dbReference>
<keyword evidence="4" id="KW-0101">Branched-chain amino acid catabolism</keyword>
<evidence type="ECO:0000313" key="13">
    <source>
        <dbReference type="Proteomes" id="UP000315628"/>
    </source>
</evidence>
<dbReference type="Pfam" id="PF02771">
    <property type="entry name" value="Acyl-CoA_dh_N"/>
    <property type="match status" value="1"/>
</dbReference>
<dbReference type="Gene3D" id="1.10.540.10">
    <property type="entry name" value="Acyl-CoA dehydrogenase/oxidase, N-terminal domain"/>
    <property type="match status" value="1"/>
</dbReference>
<organism evidence="12 13">
    <name type="scientific">Marihabitans asiaticum</name>
    <dbReference type="NCBI Taxonomy" id="415218"/>
    <lineage>
        <taxon>Bacteria</taxon>
        <taxon>Bacillati</taxon>
        <taxon>Actinomycetota</taxon>
        <taxon>Actinomycetes</taxon>
        <taxon>Micrococcales</taxon>
        <taxon>Intrasporangiaceae</taxon>
        <taxon>Marihabitans</taxon>
    </lineage>
</organism>
<comment type="cofactor">
    <cofactor evidence="1 8">
        <name>FAD</name>
        <dbReference type="ChEBI" id="CHEBI:57692"/>
    </cofactor>
</comment>
<dbReference type="OrthoDB" id="2769798at2"/>
<evidence type="ECO:0000256" key="6">
    <source>
        <dbReference type="ARBA" id="ARBA00022827"/>
    </source>
</evidence>
<dbReference type="InterPro" id="IPR009100">
    <property type="entry name" value="AcylCoA_DH/oxidase_NM_dom_sf"/>
</dbReference>
<dbReference type="SUPFAM" id="SSF47203">
    <property type="entry name" value="Acyl-CoA dehydrogenase C-terminal domain-like"/>
    <property type="match status" value="1"/>
</dbReference>
<dbReference type="Pfam" id="PF00441">
    <property type="entry name" value="Acyl-CoA_dh_1"/>
    <property type="match status" value="1"/>
</dbReference>
<dbReference type="InterPro" id="IPR006091">
    <property type="entry name" value="Acyl-CoA_Oxase/DH_mid-dom"/>
</dbReference>
<dbReference type="PANTHER" id="PTHR43884">
    <property type="entry name" value="ACYL-COA DEHYDROGENASE"/>
    <property type="match status" value="1"/>
</dbReference>
<dbReference type="InterPro" id="IPR009075">
    <property type="entry name" value="AcylCo_DH/oxidase_C"/>
</dbReference>
<keyword evidence="7 8" id="KW-0560">Oxidoreductase</keyword>
<proteinExistence type="inferred from homology"/>
<reference evidence="12 13" key="1">
    <citation type="submission" date="2019-06" db="EMBL/GenBank/DDBJ databases">
        <title>Sequencing the genomes of 1000 actinobacteria strains.</title>
        <authorList>
            <person name="Klenk H.-P."/>
        </authorList>
    </citation>
    <scope>NUCLEOTIDE SEQUENCE [LARGE SCALE GENOMIC DNA]</scope>
    <source>
        <strain evidence="12 13">DSM 18935</strain>
    </source>
</reference>
<evidence type="ECO:0000256" key="3">
    <source>
        <dbReference type="ARBA" id="ARBA00009347"/>
    </source>
</evidence>
<dbReference type="GO" id="GO:0050660">
    <property type="term" value="F:flavin adenine dinucleotide binding"/>
    <property type="evidence" value="ECO:0007669"/>
    <property type="project" value="InterPro"/>
</dbReference>
<keyword evidence="6 8" id="KW-0274">FAD</keyword>
<feature type="domain" description="Acyl-CoA oxidase/dehydrogenase middle" evidence="10">
    <location>
        <begin position="125"/>
        <end position="222"/>
    </location>
</feature>
<evidence type="ECO:0000256" key="4">
    <source>
        <dbReference type="ARBA" id="ARBA00022456"/>
    </source>
</evidence>
<dbReference type="SUPFAM" id="SSF56645">
    <property type="entry name" value="Acyl-CoA dehydrogenase NM domain-like"/>
    <property type="match status" value="1"/>
</dbReference>
<comment type="similarity">
    <text evidence="3 8">Belongs to the acyl-CoA dehydrogenase family.</text>
</comment>
<sequence>MPRNIYDEDHEAFRASVKEFVERTLVPRTEEMIEQHSIPREVWLEAGKQGFFGLGIPEEFGGAGIEDYRFNAVLAEELAAFNAATASCFGIHSDITAPYLVTLGTQEQKERWLPAVAAGEKIMSIGMTEPSGGSDLAALKSTAVKADDGSGDWILNGSKTFITNGYQCDLAVVAARTDPSKGAKGISLFVLEKEDEGFTKGKPLDKVGQPESDTSELFFDNVRLPADRLLGPEGMGFIAMMQKLPQERLGNAVANVAGAAQILSETIEYTKERKAFGQPVGTFQHNKFKMAELVTKVEVTQAYVDDCVVAHGEGKLTAVDAAKAKWWAAEVQCAVLDECVQLHGGYGFMNEYRVARAWKDARVHKIWAGTNEIMKELIGRDLGL</sequence>
<evidence type="ECO:0000256" key="1">
    <source>
        <dbReference type="ARBA" id="ARBA00001974"/>
    </source>
</evidence>
<comment type="pathway">
    <text evidence="2">Amino-acid degradation; L-valine degradation.</text>
</comment>
<dbReference type="FunFam" id="1.20.140.10:FF:000001">
    <property type="entry name" value="Acyl-CoA dehydrogenase"/>
    <property type="match status" value="1"/>
</dbReference>
<keyword evidence="13" id="KW-1185">Reference proteome</keyword>
<feature type="domain" description="Acyl-CoA dehydrogenase/oxidase C-terminal" evidence="9">
    <location>
        <begin position="234"/>
        <end position="382"/>
    </location>
</feature>
<dbReference type="InterPro" id="IPR006089">
    <property type="entry name" value="Acyl-CoA_DH_CS"/>
</dbReference>
<dbReference type="Proteomes" id="UP000315628">
    <property type="component" value="Unassembled WGS sequence"/>
</dbReference>
<dbReference type="Gene3D" id="1.20.140.10">
    <property type="entry name" value="Butyryl-CoA Dehydrogenase, subunit A, domain 3"/>
    <property type="match status" value="1"/>
</dbReference>
<name>A0A560W804_9MICO</name>
<gene>
    <name evidence="12" type="ORF">FB557_2399</name>
</gene>
<dbReference type="GO" id="GO:0003995">
    <property type="term" value="F:acyl-CoA dehydrogenase activity"/>
    <property type="evidence" value="ECO:0007669"/>
    <property type="project" value="InterPro"/>
</dbReference>
<evidence type="ECO:0000313" key="12">
    <source>
        <dbReference type="EMBL" id="TWD13766.1"/>
    </source>
</evidence>
<evidence type="ECO:0000259" key="9">
    <source>
        <dbReference type="Pfam" id="PF00441"/>
    </source>
</evidence>
<protein>
    <submittedName>
        <fullName evidence="12">Alkylation response protein AidB-like acyl-CoA dehydrogenase</fullName>
    </submittedName>
</protein>
<dbReference type="Pfam" id="PF02770">
    <property type="entry name" value="Acyl-CoA_dh_M"/>
    <property type="match status" value="1"/>
</dbReference>
<evidence type="ECO:0000259" key="11">
    <source>
        <dbReference type="Pfam" id="PF02771"/>
    </source>
</evidence>
<dbReference type="InterPro" id="IPR046373">
    <property type="entry name" value="Acyl-CoA_Oxase/DH_mid-dom_sf"/>
</dbReference>
<evidence type="ECO:0000259" key="10">
    <source>
        <dbReference type="Pfam" id="PF02770"/>
    </source>
</evidence>
<dbReference type="Gene3D" id="2.40.110.10">
    <property type="entry name" value="Butyryl-CoA Dehydrogenase, subunit A, domain 2"/>
    <property type="match status" value="1"/>
</dbReference>
<dbReference type="AlphaFoldDB" id="A0A560W804"/>
<evidence type="ECO:0000256" key="7">
    <source>
        <dbReference type="ARBA" id="ARBA00023002"/>
    </source>
</evidence>
<evidence type="ECO:0000256" key="5">
    <source>
        <dbReference type="ARBA" id="ARBA00022630"/>
    </source>
</evidence>
<feature type="domain" description="Acyl-CoA dehydrogenase/oxidase N-terminal" evidence="11">
    <location>
        <begin position="8"/>
        <end position="120"/>
    </location>
</feature>
<evidence type="ECO:0000256" key="8">
    <source>
        <dbReference type="RuleBase" id="RU362125"/>
    </source>
</evidence>
<dbReference type="RefSeq" id="WP_144857829.1">
    <property type="nucleotide sequence ID" value="NZ_BAAAYT010000002.1"/>
</dbReference>
<dbReference type="InterPro" id="IPR037069">
    <property type="entry name" value="AcylCoA_DH/ox_N_sf"/>
</dbReference>
<accession>A0A560W804</accession>
<dbReference type="PANTHER" id="PTHR43884:SF12">
    <property type="entry name" value="ISOVALERYL-COA DEHYDROGENASE, MITOCHONDRIAL-RELATED"/>
    <property type="match status" value="1"/>
</dbReference>
<dbReference type="InterPro" id="IPR013786">
    <property type="entry name" value="AcylCoA_DH/ox_N"/>
</dbReference>
<evidence type="ECO:0000256" key="2">
    <source>
        <dbReference type="ARBA" id="ARBA00005109"/>
    </source>
</evidence>
<comment type="caution">
    <text evidence="12">The sequence shown here is derived from an EMBL/GenBank/DDBJ whole genome shotgun (WGS) entry which is preliminary data.</text>
</comment>
<keyword evidence="5 8" id="KW-0285">Flavoprotein</keyword>
<dbReference type="GO" id="GO:0009083">
    <property type="term" value="P:branched-chain amino acid catabolic process"/>
    <property type="evidence" value="ECO:0007669"/>
    <property type="project" value="UniProtKB-KW"/>
</dbReference>
<dbReference type="PROSITE" id="PS00073">
    <property type="entry name" value="ACYL_COA_DH_2"/>
    <property type="match status" value="1"/>
</dbReference>